<evidence type="ECO:0000259" key="2">
    <source>
        <dbReference type="Pfam" id="PF24071"/>
    </source>
</evidence>
<feature type="domain" description="Phage FDXHR zinc binding" evidence="2">
    <location>
        <begin position="16"/>
        <end position="60"/>
    </location>
</feature>
<dbReference type="Proteomes" id="UP000550729">
    <property type="component" value="Unassembled WGS sequence"/>
</dbReference>
<evidence type="ECO:0000256" key="1">
    <source>
        <dbReference type="SAM" id="MobiDB-lite"/>
    </source>
</evidence>
<sequence>MTSPTPTVKHIPDHAIRCPRCPAWWTGRAACHCSGCHETFTSVSGFDAHRRGSACKTPQETGLVRADRDWPGWQHPGNNPIYSAGEDQ</sequence>
<evidence type="ECO:0000313" key="4">
    <source>
        <dbReference type="Proteomes" id="UP000550729"/>
    </source>
</evidence>
<dbReference type="EMBL" id="JABBNB010000005">
    <property type="protein sequence ID" value="NMO00854.1"/>
    <property type="molecule type" value="Genomic_DNA"/>
</dbReference>
<accession>A0A848KP85</accession>
<evidence type="ECO:0000313" key="3">
    <source>
        <dbReference type="EMBL" id="NMO00854.1"/>
    </source>
</evidence>
<organism evidence="3 4">
    <name type="scientific">Gordonia asplenii</name>
    <dbReference type="NCBI Taxonomy" id="2725283"/>
    <lineage>
        <taxon>Bacteria</taxon>
        <taxon>Bacillati</taxon>
        <taxon>Actinomycetota</taxon>
        <taxon>Actinomycetes</taxon>
        <taxon>Mycobacteriales</taxon>
        <taxon>Gordoniaceae</taxon>
        <taxon>Gordonia</taxon>
    </lineage>
</organism>
<dbReference type="RefSeq" id="WP_170193359.1">
    <property type="nucleotide sequence ID" value="NZ_JABBNB010000005.1"/>
</dbReference>
<dbReference type="AlphaFoldDB" id="A0A848KP85"/>
<reference evidence="3 4" key="1">
    <citation type="submission" date="2020-04" db="EMBL/GenBank/DDBJ databases">
        <title>Gordonia sp. nov. TBRC 11910.</title>
        <authorList>
            <person name="Suriyachadkun C."/>
        </authorList>
    </citation>
    <scope>NUCLEOTIDE SEQUENCE [LARGE SCALE GENOMIC DNA]</scope>
    <source>
        <strain evidence="3 4">TBRC 11910</strain>
    </source>
</reference>
<keyword evidence="4" id="KW-1185">Reference proteome</keyword>
<gene>
    <name evidence="3" type="ORF">HH308_06455</name>
</gene>
<proteinExistence type="predicted"/>
<feature type="region of interest" description="Disordered" evidence="1">
    <location>
        <begin position="67"/>
        <end position="88"/>
    </location>
</feature>
<dbReference type="InterPro" id="IPR058158">
    <property type="entry name" value="Phage_zn-bd_3"/>
</dbReference>
<comment type="caution">
    <text evidence="3">The sequence shown here is derived from an EMBL/GenBank/DDBJ whole genome shotgun (WGS) entry which is preliminary data.</text>
</comment>
<name>A0A848KP85_9ACTN</name>
<dbReference type="Pfam" id="PF24071">
    <property type="entry name" value="Phage_zn_bind_3"/>
    <property type="match status" value="1"/>
</dbReference>
<protein>
    <recommendedName>
        <fullName evidence="2">Phage FDXHR zinc binding domain-containing protein</fullName>
    </recommendedName>
</protein>